<evidence type="ECO:0000313" key="5">
    <source>
        <dbReference type="Proteomes" id="UP000664303"/>
    </source>
</evidence>
<dbReference type="InterPro" id="IPR043128">
    <property type="entry name" value="Rev_trsase/Diguanyl_cyclase"/>
</dbReference>
<dbReference type="PANTHER" id="PTHR45138">
    <property type="entry name" value="REGULATORY COMPONENTS OF SENSORY TRANSDUCTION SYSTEM"/>
    <property type="match status" value="1"/>
</dbReference>
<dbReference type="InterPro" id="IPR011110">
    <property type="entry name" value="Reg_prop"/>
</dbReference>
<dbReference type="PANTHER" id="PTHR45138:SF9">
    <property type="entry name" value="DIGUANYLATE CYCLASE DGCM-RELATED"/>
    <property type="match status" value="1"/>
</dbReference>
<feature type="domain" description="GGDEF" evidence="3">
    <location>
        <begin position="857"/>
        <end position="996"/>
    </location>
</feature>
<dbReference type="Pfam" id="PF07494">
    <property type="entry name" value="Reg_prop"/>
    <property type="match status" value="1"/>
</dbReference>
<evidence type="ECO:0000256" key="1">
    <source>
        <dbReference type="ARBA" id="ARBA00012528"/>
    </source>
</evidence>
<dbReference type="InterPro" id="IPR029787">
    <property type="entry name" value="Nucleotide_cyclase"/>
</dbReference>
<dbReference type="PROSITE" id="PS50887">
    <property type="entry name" value="GGDEF"/>
    <property type="match status" value="1"/>
</dbReference>
<dbReference type="RefSeq" id="WP_206560688.1">
    <property type="nucleotide sequence ID" value="NZ_JAFKCZ010000007.1"/>
</dbReference>
<dbReference type="GO" id="GO:1902201">
    <property type="term" value="P:negative regulation of bacterial-type flagellum-dependent cell motility"/>
    <property type="evidence" value="ECO:0007669"/>
    <property type="project" value="TreeGrafter"/>
</dbReference>
<evidence type="ECO:0000259" key="3">
    <source>
        <dbReference type="PROSITE" id="PS50887"/>
    </source>
</evidence>
<dbReference type="NCBIfam" id="TIGR00254">
    <property type="entry name" value="GGDEF"/>
    <property type="match status" value="1"/>
</dbReference>
<evidence type="ECO:0000256" key="2">
    <source>
        <dbReference type="ARBA" id="ARBA00034247"/>
    </source>
</evidence>
<dbReference type="Gene3D" id="2.60.40.10">
    <property type="entry name" value="Immunoglobulins"/>
    <property type="match status" value="1"/>
</dbReference>
<dbReference type="Pfam" id="PF00990">
    <property type="entry name" value="GGDEF"/>
    <property type="match status" value="1"/>
</dbReference>
<dbReference type="InterPro" id="IPR000160">
    <property type="entry name" value="GGDEF_dom"/>
</dbReference>
<reference evidence="4" key="1">
    <citation type="submission" date="2021-02" db="EMBL/GenBank/DDBJ databases">
        <title>PHA producing bacteria isolated from coastal sediment in Guangdong, Shenzhen.</title>
        <authorList>
            <person name="Zheng W."/>
            <person name="Yu S."/>
            <person name="Huang Y."/>
        </authorList>
    </citation>
    <scope>NUCLEOTIDE SEQUENCE</scope>
    <source>
        <strain evidence="4">TN14-10</strain>
    </source>
</reference>
<evidence type="ECO:0000313" key="4">
    <source>
        <dbReference type="EMBL" id="MBN7797250.1"/>
    </source>
</evidence>
<dbReference type="Gene3D" id="3.30.70.270">
    <property type="match status" value="1"/>
</dbReference>
<keyword evidence="5" id="KW-1185">Reference proteome</keyword>
<dbReference type="InterPro" id="IPR050469">
    <property type="entry name" value="Diguanylate_Cyclase"/>
</dbReference>
<dbReference type="SMART" id="SM00267">
    <property type="entry name" value="GGDEF"/>
    <property type="match status" value="1"/>
</dbReference>
<protein>
    <recommendedName>
        <fullName evidence="1">diguanylate cyclase</fullName>
        <ecNumber evidence="1">2.7.7.65</ecNumber>
    </recommendedName>
</protein>
<dbReference type="GO" id="GO:0052621">
    <property type="term" value="F:diguanylate cyclase activity"/>
    <property type="evidence" value="ECO:0007669"/>
    <property type="project" value="UniProtKB-EC"/>
</dbReference>
<dbReference type="CDD" id="cd01949">
    <property type="entry name" value="GGDEF"/>
    <property type="match status" value="1"/>
</dbReference>
<comment type="caution">
    <text evidence="4">The sequence shown here is derived from an EMBL/GenBank/DDBJ whole genome shotgun (WGS) entry which is preliminary data.</text>
</comment>
<dbReference type="Pfam" id="PF07495">
    <property type="entry name" value="Y_Y_Y"/>
    <property type="match status" value="1"/>
</dbReference>
<sequence length="1028" mass="115453">MKPRPAMSPPRIRRVIGGLGVALIAWWLPLIAQALSPDMRIHQFESAIWSIQDGLPQVTVLATVQGPDGYIWAGTQAGLSRFDGTRFELFDPDRYPALPTRLTRTLYVDTRARLWVGTQRGAAYWHEGQFHAVVPGDGRAIDVLQFAETEDGAILIASGSGLWRWRGGKLEQRDDDPHDPLWSVFHHAGETLVGGRGYAARHRDGRWRREALPPAANDAVIRGFARYDGGIWAASSRGLLYREHGKWRRFDADPALGHGIVEVIYRDRADTLWVGVNGQLLRLRGRRVIDRFDGGNLFIDGNVLSIAEDHEGNLWLGSRSYGLSRWWDGYALRYSRPEGLHQALTWTLAPDDSGDLWVGTADGLARFARGRFETVVAGARQPHPHAYSLLPEPDRIWVGTRSGLYWWWREEQRVERPRALSALNGYQINAILRRDDGYWLGSDSGIWRWDGQRLQQLLPADTNSDNQTRVLLETRDGRLLAGTLGGILEYRPGEGFRRLPGLTRRHAVQAMLELEDGRLLAGTHNEKLLVHHRGQWRSISAADGLPSNASFALLEHAGQIWVAGNRGLFRIPRDSFDAFLDGDAGSVQTEMILSERGDVAGAQMTPCCNGAGNARAALLEDAMWFPTRDGIVKVHTDRIQRNPHPPRLRIDRARFDGQWRAAGRHQPLRLASDQRDLDIGFTALSFQDPGSVRMEYRLQGYQDAWQPLDDPLRRVAYYTNLPPGELRFEIRGSNNVGVWSPEPATLPIHIAPRWYETAVARGLAGAGTLLALAAAFRLNTRRMASREKQLSRLVAERTEELRVANTHLREYSRQLKTTSLTDPLTGLWNRRYFNEHIVPELRAFQQRQLAGHGAPGSCMLVALLDIDLFKRINDQFGHDGGDQILTRFADCLRALVHPRDHVLRWGGEEFMIVFQALPEGEMTGIAQRIIRSLRQRSFFLDSGREVKLTCSVGLSRFPPARGDGEAGAWEQAVALADKALYQVKHSGRDDWCLVETRAPLANRLDDDLETLEAAGLVRIRRGGPAPAA</sequence>
<dbReference type="InterPro" id="IPR013783">
    <property type="entry name" value="Ig-like_fold"/>
</dbReference>
<dbReference type="EC" id="2.7.7.65" evidence="1"/>
<dbReference type="GO" id="GO:0043709">
    <property type="term" value="P:cell adhesion involved in single-species biofilm formation"/>
    <property type="evidence" value="ECO:0007669"/>
    <property type="project" value="TreeGrafter"/>
</dbReference>
<dbReference type="SUPFAM" id="SSF63829">
    <property type="entry name" value="Calcium-dependent phosphotriesterase"/>
    <property type="match status" value="2"/>
</dbReference>
<dbReference type="InterPro" id="IPR011123">
    <property type="entry name" value="Y_Y_Y"/>
</dbReference>
<dbReference type="AlphaFoldDB" id="A0A939IM79"/>
<comment type="catalytic activity">
    <reaction evidence="2">
        <text>2 GTP = 3',3'-c-di-GMP + 2 diphosphate</text>
        <dbReference type="Rhea" id="RHEA:24898"/>
        <dbReference type="ChEBI" id="CHEBI:33019"/>
        <dbReference type="ChEBI" id="CHEBI:37565"/>
        <dbReference type="ChEBI" id="CHEBI:58805"/>
        <dbReference type="EC" id="2.7.7.65"/>
    </reaction>
</comment>
<accession>A0A939IM79</accession>
<dbReference type="GO" id="GO:0005886">
    <property type="term" value="C:plasma membrane"/>
    <property type="evidence" value="ECO:0007669"/>
    <property type="project" value="TreeGrafter"/>
</dbReference>
<dbReference type="SUPFAM" id="SSF55073">
    <property type="entry name" value="Nucleotide cyclase"/>
    <property type="match status" value="1"/>
</dbReference>
<proteinExistence type="predicted"/>
<dbReference type="EMBL" id="JAFKCZ010000007">
    <property type="protein sequence ID" value="MBN7797250.1"/>
    <property type="molecule type" value="Genomic_DNA"/>
</dbReference>
<dbReference type="Gene3D" id="2.130.10.10">
    <property type="entry name" value="YVTN repeat-like/Quinoprotein amine dehydrogenase"/>
    <property type="match status" value="2"/>
</dbReference>
<dbReference type="Proteomes" id="UP000664303">
    <property type="component" value="Unassembled WGS sequence"/>
</dbReference>
<dbReference type="InterPro" id="IPR015943">
    <property type="entry name" value="WD40/YVTN_repeat-like_dom_sf"/>
</dbReference>
<organism evidence="4 5">
    <name type="scientific">Parahaliea mediterranea</name>
    <dbReference type="NCBI Taxonomy" id="651086"/>
    <lineage>
        <taxon>Bacteria</taxon>
        <taxon>Pseudomonadati</taxon>
        <taxon>Pseudomonadota</taxon>
        <taxon>Gammaproteobacteria</taxon>
        <taxon>Cellvibrionales</taxon>
        <taxon>Halieaceae</taxon>
        <taxon>Parahaliea</taxon>
    </lineage>
</organism>
<name>A0A939IM79_9GAMM</name>
<gene>
    <name evidence="4" type="ORF">JYP50_11635</name>
</gene>